<gene>
    <name evidence="2" type="ORF">EAH_00045500</name>
</gene>
<proteinExistence type="predicted"/>
<dbReference type="OrthoDB" id="5588846at2759"/>
<evidence type="ECO:0000256" key="1">
    <source>
        <dbReference type="SAM" id="SignalP"/>
    </source>
</evidence>
<reference evidence="2" key="2">
    <citation type="submission" date="2013-10" db="EMBL/GenBank/DDBJ databases">
        <authorList>
            <person name="Aslett M."/>
        </authorList>
    </citation>
    <scope>NUCLEOTIDE SEQUENCE</scope>
    <source>
        <strain evidence="2">Houghton</strain>
    </source>
</reference>
<reference evidence="2" key="1">
    <citation type="submission" date="2013-10" db="EMBL/GenBank/DDBJ databases">
        <title>Genomic analysis of the causative agents of coccidiosis in chickens.</title>
        <authorList>
            <person name="Reid A.J."/>
            <person name="Blake D."/>
            <person name="Billington K."/>
            <person name="Browne H."/>
            <person name="Dunn M."/>
            <person name="Hung S."/>
            <person name="Kawahara F."/>
            <person name="Miranda-Saavedra D."/>
            <person name="Mourier T."/>
            <person name="Nagra H."/>
            <person name="Otto T.D."/>
            <person name="Rawlings N."/>
            <person name="Sanchez A."/>
            <person name="Sanders M."/>
            <person name="Subramaniam C."/>
            <person name="Tay Y."/>
            <person name="Dear P."/>
            <person name="Doerig C."/>
            <person name="Gruber A."/>
            <person name="Parkinson J."/>
            <person name="Shirley M."/>
            <person name="Wan K.L."/>
            <person name="Berriman M."/>
            <person name="Tomley F."/>
            <person name="Pain A."/>
        </authorList>
    </citation>
    <scope>NUCLEOTIDE SEQUENCE</scope>
    <source>
        <strain evidence="2">Houghton</strain>
    </source>
</reference>
<name>U6GXA8_EIMAC</name>
<dbReference type="VEuPathDB" id="ToxoDB:EAH_00045500"/>
<dbReference type="AlphaFoldDB" id="U6GXA8"/>
<protein>
    <submittedName>
        <fullName evidence="2">Uncharacterized protein</fullName>
    </submittedName>
</protein>
<sequence length="266" mass="27531">MGATACSLFLFFFFSAVAQRAEAAQQPVTFGSAIALVHEASGHKLYSGKISWGSSSAGQAVSVIPASTITVGLKCAAEGDTQPPSESPSSSLWQVRPVVSGLLSPFDPSLPLTSSPSSSFGAGVSVPCGARVLLQHVSSQAALKAGRAEAPLSPNYEVGASPGPEGAESAFVVECAKGGDVWRSGAPVKLKNVLLNANLQASKQHVFTYSNCGRGCPIASHLEVSVMKGQPSSWSWAKPSDNWLAQPQLLFFGNGATEEGETHDEL</sequence>
<dbReference type="InterPro" id="IPR036300">
    <property type="entry name" value="MIR_dom_sf"/>
</dbReference>
<dbReference type="SUPFAM" id="SSF82109">
    <property type="entry name" value="MIR domain"/>
    <property type="match status" value="1"/>
</dbReference>
<dbReference type="EMBL" id="HG673522">
    <property type="protein sequence ID" value="CDI83893.1"/>
    <property type="molecule type" value="Genomic_DNA"/>
</dbReference>
<evidence type="ECO:0000313" key="3">
    <source>
        <dbReference type="Proteomes" id="UP000018050"/>
    </source>
</evidence>
<dbReference type="Gene3D" id="2.80.10.50">
    <property type="match status" value="1"/>
</dbReference>
<dbReference type="GeneID" id="25272620"/>
<dbReference type="OMA" id="THMARND"/>
<feature type="signal peptide" evidence="1">
    <location>
        <begin position="1"/>
        <end position="23"/>
    </location>
</feature>
<dbReference type="Proteomes" id="UP000018050">
    <property type="component" value="Unassembled WGS sequence"/>
</dbReference>
<evidence type="ECO:0000313" key="2">
    <source>
        <dbReference type="EMBL" id="CDI83893.1"/>
    </source>
</evidence>
<keyword evidence="3" id="KW-1185">Reference proteome</keyword>
<dbReference type="PANTHER" id="PTHR46809:SF2">
    <property type="entry name" value="GH21273P"/>
    <property type="match status" value="1"/>
</dbReference>
<dbReference type="PANTHER" id="PTHR46809">
    <property type="entry name" value="STROMAL CELL-DERIVED FACTOR 2-LIKE PROTEIN"/>
    <property type="match status" value="1"/>
</dbReference>
<organism evidence="2 3">
    <name type="scientific">Eimeria acervulina</name>
    <name type="common">Coccidian parasite</name>
    <dbReference type="NCBI Taxonomy" id="5801"/>
    <lineage>
        <taxon>Eukaryota</taxon>
        <taxon>Sar</taxon>
        <taxon>Alveolata</taxon>
        <taxon>Apicomplexa</taxon>
        <taxon>Conoidasida</taxon>
        <taxon>Coccidia</taxon>
        <taxon>Eucoccidiorida</taxon>
        <taxon>Eimeriorina</taxon>
        <taxon>Eimeriidae</taxon>
        <taxon>Eimeria</taxon>
    </lineage>
</organism>
<feature type="chain" id="PRO_5004671053" evidence="1">
    <location>
        <begin position="24"/>
        <end position="266"/>
    </location>
</feature>
<keyword evidence="1" id="KW-0732">Signal</keyword>
<dbReference type="RefSeq" id="XP_013247046.1">
    <property type="nucleotide sequence ID" value="XM_013391592.1"/>
</dbReference>
<accession>U6GXA8</accession>